<feature type="region of interest" description="Disordered" evidence="1">
    <location>
        <begin position="1"/>
        <end position="47"/>
    </location>
</feature>
<evidence type="ECO:0000313" key="2">
    <source>
        <dbReference type="EMBL" id="JAE18774.1"/>
    </source>
</evidence>
<name>A0A0A9G5N8_ARUDO</name>
<sequence length="60" mass="6897">MRISKHRINTLPKQSPTNKQRKVKGEGRSRSSTGQPEKSDKSSKYALPFSPFSLSWFLLF</sequence>
<organism evidence="2">
    <name type="scientific">Arundo donax</name>
    <name type="common">Giant reed</name>
    <name type="synonym">Donax arundinaceus</name>
    <dbReference type="NCBI Taxonomy" id="35708"/>
    <lineage>
        <taxon>Eukaryota</taxon>
        <taxon>Viridiplantae</taxon>
        <taxon>Streptophyta</taxon>
        <taxon>Embryophyta</taxon>
        <taxon>Tracheophyta</taxon>
        <taxon>Spermatophyta</taxon>
        <taxon>Magnoliopsida</taxon>
        <taxon>Liliopsida</taxon>
        <taxon>Poales</taxon>
        <taxon>Poaceae</taxon>
        <taxon>PACMAD clade</taxon>
        <taxon>Arundinoideae</taxon>
        <taxon>Arundineae</taxon>
        <taxon>Arundo</taxon>
    </lineage>
</organism>
<reference evidence="2" key="2">
    <citation type="journal article" date="2015" name="Data Brief">
        <title>Shoot transcriptome of the giant reed, Arundo donax.</title>
        <authorList>
            <person name="Barrero R.A."/>
            <person name="Guerrero F.D."/>
            <person name="Moolhuijzen P."/>
            <person name="Goolsby J.A."/>
            <person name="Tidwell J."/>
            <person name="Bellgard S.E."/>
            <person name="Bellgard M.I."/>
        </authorList>
    </citation>
    <scope>NUCLEOTIDE SEQUENCE</scope>
    <source>
        <tissue evidence="2">Shoot tissue taken approximately 20 cm above the soil surface</tissue>
    </source>
</reference>
<accession>A0A0A9G5N8</accession>
<dbReference type="AlphaFoldDB" id="A0A0A9G5N8"/>
<protein>
    <submittedName>
        <fullName evidence="2">Uncharacterized protein</fullName>
    </submittedName>
</protein>
<reference evidence="2" key="1">
    <citation type="submission" date="2014-09" db="EMBL/GenBank/DDBJ databases">
        <authorList>
            <person name="Magalhaes I.L.F."/>
            <person name="Oliveira U."/>
            <person name="Santos F.R."/>
            <person name="Vidigal T.H.D.A."/>
            <person name="Brescovit A.D."/>
            <person name="Santos A.J."/>
        </authorList>
    </citation>
    <scope>NUCLEOTIDE SEQUENCE</scope>
    <source>
        <tissue evidence="2">Shoot tissue taken approximately 20 cm above the soil surface</tissue>
    </source>
</reference>
<proteinExistence type="predicted"/>
<evidence type="ECO:0000256" key="1">
    <source>
        <dbReference type="SAM" id="MobiDB-lite"/>
    </source>
</evidence>
<dbReference type="EMBL" id="GBRH01179122">
    <property type="protein sequence ID" value="JAE18774.1"/>
    <property type="molecule type" value="Transcribed_RNA"/>
</dbReference>